<comment type="caution">
    <text evidence="1">The sequence shown here is derived from an EMBL/GenBank/DDBJ whole genome shotgun (WGS) entry which is preliminary data.</text>
</comment>
<gene>
    <name evidence="1" type="ORF">E4680_10620</name>
</gene>
<dbReference type="RefSeq" id="WP_135282390.1">
    <property type="nucleotide sequence ID" value="NZ_SRIO01000014.1"/>
</dbReference>
<dbReference type="SUPFAM" id="SSF48452">
    <property type="entry name" value="TPR-like"/>
    <property type="match status" value="1"/>
</dbReference>
<evidence type="ECO:0000313" key="2">
    <source>
        <dbReference type="Proteomes" id="UP000297890"/>
    </source>
</evidence>
<organism evidence="1 2">
    <name type="scientific">Candidatus Macondimonas diazotrophica</name>
    <dbReference type="NCBI Taxonomy" id="2305248"/>
    <lineage>
        <taxon>Bacteria</taxon>
        <taxon>Pseudomonadati</taxon>
        <taxon>Pseudomonadota</taxon>
        <taxon>Gammaproteobacteria</taxon>
        <taxon>Chromatiales</taxon>
        <taxon>Ectothiorhodospiraceae</taxon>
        <taxon>Candidatus Macondimonas</taxon>
    </lineage>
</organism>
<dbReference type="EMBL" id="SRIO01000014">
    <property type="protein sequence ID" value="TFZ81912.1"/>
    <property type="molecule type" value="Genomic_DNA"/>
</dbReference>
<sequence>MDERDDLTARPAYGGAVHGRVRESLERAVANYYDDREAASHWLEQAAAADPNALAVYFARYKFHFYRKQLAQAETAAREGLAAAAAQGSFPADWRSLTAQSAVWSPAVGPERFYLFSLKALAFIRLRRGDPEESLALLAKLAEIDPADQVGAEVIRALHQGAADAA</sequence>
<dbReference type="OrthoDB" id="7359089at2"/>
<name>A0A4Z0F8S0_9GAMM</name>
<evidence type="ECO:0008006" key="3">
    <source>
        <dbReference type="Google" id="ProtNLM"/>
    </source>
</evidence>
<reference evidence="1 2" key="1">
    <citation type="journal article" date="2019" name="ISME J.">
        <title>Candidatus Macondimonas diazotrophica, a novel gammaproteobacterial genus dominating crude-oil-contaminated coastal sediments.</title>
        <authorList>
            <person name="Karthikeyan S."/>
            <person name="Konstantinidis K."/>
        </authorList>
    </citation>
    <scope>NUCLEOTIDE SEQUENCE [LARGE SCALE GENOMIC DNA]</scope>
    <source>
        <strain evidence="1 2">KTK01</strain>
    </source>
</reference>
<accession>A0A4Z0F8S0</accession>
<proteinExistence type="predicted"/>
<dbReference type="InterPro" id="IPR011990">
    <property type="entry name" value="TPR-like_helical_dom_sf"/>
</dbReference>
<dbReference type="AlphaFoldDB" id="A0A4Z0F8S0"/>
<protein>
    <recommendedName>
        <fullName evidence="3">Tetratricopeptide repeat protein</fullName>
    </recommendedName>
</protein>
<evidence type="ECO:0000313" key="1">
    <source>
        <dbReference type="EMBL" id="TFZ81912.1"/>
    </source>
</evidence>
<keyword evidence="2" id="KW-1185">Reference proteome</keyword>
<dbReference type="Proteomes" id="UP000297890">
    <property type="component" value="Unassembled WGS sequence"/>
</dbReference>
<dbReference type="Gene3D" id="1.25.40.10">
    <property type="entry name" value="Tetratricopeptide repeat domain"/>
    <property type="match status" value="1"/>
</dbReference>